<evidence type="ECO:0008006" key="3">
    <source>
        <dbReference type="Google" id="ProtNLM"/>
    </source>
</evidence>
<dbReference type="AlphaFoldDB" id="A0A2T6ZNC3"/>
<proteinExistence type="predicted"/>
<organism evidence="1 2">
    <name type="scientific">Tuber borchii</name>
    <name type="common">White truffle</name>
    <dbReference type="NCBI Taxonomy" id="42251"/>
    <lineage>
        <taxon>Eukaryota</taxon>
        <taxon>Fungi</taxon>
        <taxon>Dikarya</taxon>
        <taxon>Ascomycota</taxon>
        <taxon>Pezizomycotina</taxon>
        <taxon>Pezizomycetes</taxon>
        <taxon>Pezizales</taxon>
        <taxon>Tuberaceae</taxon>
        <taxon>Tuber</taxon>
    </lineage>
</organism>
<keyword evidence="2" id="KW-1185">Reference proteome</keyword>
<gene>
    <name evidence="1" type="ORF">B9Z19DRAFT_205326</name>
</gene>
<reference evidence="1 2" key="1">
    <citation type="submission" date="2017-04" db="EMBL/GenBank/DDBJ databases">
        <title>Draft genome sequence of Tuber borchii Vittad., a whitish edible truffle.</title>
        <authorList>
            <consortium name="DOE Joint Genome Institute"/>
            <person name="Murat C."/>
            <person name="Kuo A."/>
            <person name="Barry K.W."/>
            <person name="Clum A."/>
            <person name="Dockter R.B."/>
            <person name="Fauchery L."/>
            <person name="Iotti M."/>
            <person name="Kohler A."/>
            <person name="Labutti K."/>
            <person name="Lindquist E.A."/>
            <person name="Lipzen A."/>
            <person name="Ohm R.A."/>
            <person name="Wang M."/>
            <person name="Grigoriev I.V."/>
            <person name="Zambonelli A."/>
            <person name="Martin F.M."/>
        </authorList>
    </citation>
    <scope>NUCLEOTIDE SEQUENCE [LARGE SCALE GENOMIC DNA]</scope>
    <source>
        <strain evidence="1 2">Tbo3840</strain>
    </source>
</reference>
<evidence type="ECO:0000313" key="2">
    <source>
        <dbReference type="Proteomes" id="UP000244722"/>
    </source>
</evidence>
<dbReference type="EMBL" id="NESQ01000168">
    <property type="protein sequence ID" value="PUU76956.1"/>
    <property type="molecule type" value="Genomic_DNA"/>
</dbReference>
<dbReference type="OrthoDB" id="3156807at2759"/>
<dbReference type="PANTHER" id="PTHR21529">
    <property type="entry name" value="MAMMARY TURMOR VIRUS RECEPTOR HOMOLOG 1, 2 MTVR1, 2"/>
    <property type="match status" value="1"/>
</dbReference>
<dbReference type="PANTHER" id="PTHR21529:SF4">
    <property type="entry name" value="TPR AND ANKYRIN REPEAT-CONTAINING PROTEIN 1"/>
    <property type="match status" value="1"/>
</dbReference>
<comment type="caution">
    <text evidence="1">The sequence shown here is derived from an EMBL/GenBank/DDBJ whole genome shotgun (WGS) entry which is preliminary data.</text>
</comment>
<dbReference type="Proteomes" id="UP000244722">
    <property type="component" value="Unassembled WGS sequence"/>
</dbReference>
<evidence type="ECO:0000313" key="1">
    <source>
        <dbReference type="EMBL" id="PUU76956.1"/>
    </source>
</evidence>
<dbReference type="STRING" id="42251.A0A2T6ZNC3"/>
<sequence length="251" mass="28612">MESNVFEYLLGEPLGPWKIVLSQRAMEDLGMENAQEDVRGKFFQLASGDWAGKKILHRAKWNNSLSYQVPIFKAFYKTQHFILWQIDTAFDERFGEDYQVIKVWVVGNPRNFDRIGRQIHREQQIYTEARVEACDRDDLNESREIRYPVRVCLEGGEGGDVGVDDPSNENFAKFYSLTSTVLDNIVSTAGKVAYPVDISAEEAKVVNHFRTPAFILGRSGTGKTTCLVYKLVGRYLYSKENVGSLRQVCSC</sequence>
<accession>A0A2T6ZNC3</accession>
<dbReference type="InterPro" id="IPR039904">
    <property type="entry name" value="TRANK1"/>
</dbReference>
<name>A0A2T6ZNC3_TUBBO</name>
<protein>
    <recommendedName>
        <fullName evidence="3">UvrD-like helicase ATP-binding domain-containing protein</fullName>
    </recommendedName>
</protein>